<reference evidence="2 3" key="1">
    <citation type="submission" date="2019-11" db="EMBL/GenBank/DDBJ databases">
        <title>Draft genome sequences of five Paenibacillus species of dairy origin.</title>
        <authorList>
            <person name="Olajide A.M."/>
            <person name="Chen S."/>
            <person name="Lapointe G."/>
        </authorList>
    </citation>
    <scope>NUCLEOTIDE SEQUENCE [LARGE SCALE GENOMIC DNA]</scope>
    <source>
        <strain evidence="2 3">2CS3</strain>
    </source>
</reference>
<dbReference type="SUPFAM" id="SSF48208">
    <property type="entry name" value="Six-hairpin glycosidases"/>
    <property type="match status" value="1"/>
</dbReference>
<evidence type="ECO:0000313" key="2">
    <source>
        <dbReference type="EMBL" id="MUG70867.1"/>
    </source>
</evidence>
<evidence type="ECO:0000313" key="3">
    <source>
        <dbReference type="Proteomes" id="UP000450917"/>
    </source>
</evidence>
<gene>
    <name evidence="2" type="ORF">GNP93_09265</name>
</gene>
<protein>
    <submittedName>
        <fullName evidence="2">Glycoside hydrolase family 15</fullName>
    </submittedName>
</protein>
<dbReference type="GO" id="GO:0005975">
    <property type="term" value="P:carbohydrate metabolic process"/>
    <property type="evidence" value="ECO:0007669"/>
    <property type="project" value="InterPro"/>
</dbReference>
<dbReference type="EMBL" id="WNZX01000006">
    <property type="protein sequence ID" value="MUG70867.1"/>
    <property type="molecule type" value="Genomic_DNA"/>
</dbReference>
<dbReference type="InterPro" id="IPR008928">
    <property type="entry name" value="6-hairpin_glycosidase_sf"/>
</dbReference>
<sequence>MTQDKKPYLIDAIAGNSRFLASLGRTGRLFRLWWPHIDYPQHVDEIRSGLFVDGHTTATTWFDSEQDGWRHEAGYVPRTNVFRVEAVSSHVPVSVETLDYAVPSEDIYVRSYRFTNRGSEAVSFRFLYYSSFRSMETSYYHTTSFEESNDALVHLRHEYIFSVSSSNVCAGYQAGSAWSDAQDGELDGNVIDMTPDGALSWRFDDVQPGAVIDVPVYIAAGSTRQEAYDTLAKAKSQPEAHWRELTISYWHGFLAAAVPAPAASESVRELYERSLLAMKLMSDERSGSVVAAPEFDEGFTRCGGYAYCWGRDAAFITTALDRVGLQELSTRFYDWTLTAQDPDGSWQQRHYHDGRLAPSWGLQIDEGASILWGMWQHYAHTRDAAFADRVWPAVAKGADFLIGYLDAETGLPLPSRDLWEERSAEHTYSAAAVYGGLTAAASFARLRGDKALAAGWSRAADTIARSIRERCWNEERGALYRALKLGVPEGVYREAAAQGQPVSTSVNAKGYVTYALEFDPVLDISLLGVSVPFGVLPVDDPIMISTAEAVEQALTAPVVGGIKRYENDPYIGGNPWILTTLWLCHYRIARGQYDEAWRHLQWAVEHRTAMGLLPEQVDQLTGETAWVVPLTWSHAMYILAVQMLVEHGQIPATQATES</sequence>
<organism evidence="2 3">
    <name type="scientific">Paenibacillus validus</name>
    <dbReference type="NCBI Taxonomy" id="44253"/>
    <lineage>
        <taxon>Bacteria</taxon>
        <taxon>Bacillati</taxon>
        <taxon>Bacillota</taxon>
        <taxon>Bacilli</taxon>
        <taxon>Bacillales</taxon>
        <taxon>Paenibacillaceae</taxon>
        <taxon>Paenibacillus</taxon>
    </lineage>
</organism>
<dbReference type="Proteomes" id="UP000450917">
    <property type="component" value="Unassembled WGS sequence"/>
</dbReference>
<dbReference type="PANTHER" id="PTHR31616:SF0">
    <property type="entry name" value="GLUCAN 1,4-ALPHA-GLUCOSIDASE"/>
    <property type="match status" value="1"/>
</dbReference>
<name>A0A7X3CS29_9BACL</name>
<comment type="caution">
    <text evidence="2">The sequence shown here is derived from an EMBL/GenBank/DDBJ whole genome shotgun (WGS) entry which is preliminary data.</text>
</comment>
<accession>A0A7X3CS29</accession>
<feature type="domain" description="GH15-like" evidence="1">
    <location>
        <begin position="268"/>
        <end position="585"/>
    </location>
</feature>
<dbReference type="Gene3D" id="1.50.10.10">
    <property type="match status" value="1"/>
</dbReference>
<keyword evidence="3" id="KW-1185">Reference proteome</keyword>
<dbReference type="AlphaFoldDB" id="A0A7X3CS29"/>
<dbReference type="PANTHER" id="PTHR31616">
    <property type="entry name" value="TREHALASE"/>
    <property type="match status" value="1"/>
</dbReference>
<dbReference type="RefSeq" id="WP_127608229.1">
    <property type="nucleotide sequence ID" value="NZ_WNZX01000006.1"/>
</dbReference>
<dbReference type="Pfam" id="PF00723">
    <property type="entry name" value="Glyco_hydro_15"/>
    <property type="match status" value="1"/>
</dbReference>
<keyword evidence="2" id="KW-0378">Hydrolase</keyword>
<evidence type="ECO:0000259" key="1">
    <source>
        <dbReference type="Pfam" id="PF00723"/>
    </source>
</evidence>
<proteinExistence type="predicted"/>
<dbReference type="GO" id="GO:0004553">
    <property type="term" value="F:hydrolase activity, hydrolyzing O-glycosyl compounds"/>
    <property type="evidence" value="ECO:0007669"/>
    <property type="project" value="UniProtKB-ARBA"/>
</dbReference>
<dbReference type="InterPro" id="IPR011613">
    <property type="entry name" value="GH15-like"/>
</dbReference>
<dbReference type="InterPro" id="IPR012341">
    <property type="entry name" value="6hp_glycosidase-like_sf"/>
</dbReference>